<keyword evidence="2" id="KW-0238">DNA-binding</keyword>
<evidence type="ECO:0000313" key="7">
    <source>
        <dbReference type="Proteomes" id="UP000823521"/>
    </source>
</evidence>
<dbReference type="Pfam" id="PF01638">
    <property type="entry name" value="HxlR"/>
    <property type="match status" value="1"/>
</dbReference>
<feature type="region of interest" description="Disordered" evidence="4">
    <location>
        <begin position="1"/>
        <end position="37"/>
    </location>
</feature>
<dbReference type="Gene3D" id="1.10.10.10">
    <property type="entry name" value="Winged helix-like DNA-binding domain superfamily/Winged helix DNA-binding domain"/>
    <property type="match status" value="1"/>
</dbReference>
<evidence type="ECO:0000259" key="5">
    <source>
        <dbReference type="PROSITE" id="PS51118"/>
    </source>
</evidence>
<evidence type="ECO:0000256" key="3">
    <source>
        <dbReference type="ARBA" id="ARBA00023163"/>
    </source>
</evidence>
<dbReference type="PANTHER" id="PTHR33204:SF39">
    <property type="entry name" value="TRANSCRIPTIONAL REGULATORY PROTEIN"/>
    <property type="match status" value="1"/>
</dbReference>
<reference evidence="6 7" key="1">
    <citation type="submission" date="2019-12" db="EMBL/GenBank/DDBJ databases">
        <title>Whole genome sequencing of endophytic Actinobacterium Micromonospora sp. MPMI6T.</title>
        <authorList>
            <person name="Evv R."/>
            <person name="Podile A.R."/>
        </authorList>
    </citation>
    <scope>NUCLEOTIDE SEQUENCE [LARGE SCALE GENOMIC DNA]</scope>
    <source>
        <strain evidence="6 7">MPMI6</strain>
    </source>
</reference>
<dbReference type="Proteomes" id="UP000823521">
    <property type="component" value="Unassembled WGS sequence"/>
</dbReference>
<comment type="caution">
    <text evidence="6">The sequence shown here is derived from an EMBL/GenBank/DDBJ whole genome shotgun (WGS) entry which is preliminary data.</text>
</comment>
<dbReference type="PANTHER" id="PTHR33204">
    <property type="entry name" value="TRANSCRIPTIONAL REGULATOR, MARR FAMILY"/>
    <property type="match status" value="1"/>
</dbReference>
<keyword evidence="7" id="KW-1185">Reference proteome</keyword>
<dbReference type="InterPro" id="IPR011991">
    <property type="entry name" value="ArsR-like_HTH"/>
</dbReference>
<evidence type="ECO:0000256" key="4">
    <source>
        <dbReference type="SAM" id="MobiDB-lite"/>
    </source>
</evidence>
<gene>
    <name evidence="6" type="ORF">GSF22_00955</name>
</gene>
<evidence type="ECO:0000313" key="6">
    <source>
        <dbReference type="EMBL" id="MBO4204586.1"/>
    </source>
</evidence>
<dbReference type="EMBL" id="WVUH01000003">
    <property type="protein sequence ID" value="MBO4204586.1"/>
    <property type="molecule type" value="Genomic_DNA"/>
</dbReference>
<sequence>MPDRVPHHGRHPVAPGNRLRDDLSTGPTAGTEHDDAVHSCSVHLRPVRTAGRCGGTVDGGAPVTATIVADTVADVEQPLDADLFANCRGDRPLIRIGGRWTGRILRCLRDGPRRFSELVPPLVGVTPKVLTESLRAMQRDGLVQRTDHGGMPPRVEYELTPLGRSLLAPMAVCCTWTEQHLTDIRDAREAYE</sequence>
<dbReference type="InterPro" id="IPR036390">
    <property type="entry name" value="WH_DNA-bd_sf"/>
</dbReference>
<dbReference type="InterPro" id="IPR002577">
    <property type="entry name" value="HTH_HxlR"/>
</dbReference>
<dbReference type="SUPFAM" id="SSF46785">
    <property type="entry name" value="Winged helix' DNA-binding domain"/>
    <property type="match status" value="1"/>
</dbReference>
<evidence type="ECO:0000256" key="1">
    <source>
        <dbReference type="ARBA" id="ARBA00023015"/>
    </source>
</evidence>
<feature type="domain" description="HTH hxlR-type" evidence="5">
    <location>
        <begin position="87"/>
        <end position="185"/>
    </location>
</feature>
<dbReference type="PROSITE" id="PS51118">
    <property type="entry name" value="HTH_HXLR"/>
    <property type="match status" value="1"/>
</dbReference>
<proteinExistence type="predicted"/>
<dbReference type="CDD" id="cd00090">
    <property type="entry name" value="HTH_ARSR"/>
    <property type="match status" value="1"/>
</dbReference>
<organism evidence="6 7">
    <name type="scientific">Micromonospora echinofusca</name>
    <dbReference type="NCBI Taxonomy" id="47858"/>
    <lineage>
        <taxon>Bacteria</taxon>
        <taxon>Bacillati</taxon>
        <taxon>Actinomycetota</taxon>
        <taxon>Actinomycetes</taxon>
        <taxon>Micromonosporales</taxon>
        <taxon>Micromonosporaceae</taxon>
        <taxon>Micromonospora</taxon>
    </lineage>
</organism>
<protein>
    <recommendedName>
        <fullName evidence="5">HTH hxlR-type domain-containing protein</fullName>
    </recommendedName>
</protein>
<evidence type="ECO:0000256" key="2">
    <source>
        <dbReference type="ARBA" id="ARBA00023125"/>
    </source>
</evidence>
<accession>A0ABS3VJ85</accession>
<keyword evidence="1" id="KW-0805">Transcription regulation</keyword>
<keyword evidence="3" id="KW-0804">Transcription</keyword>
<dbReference type="InterPro" id="IPR036388">
    <property type="entry name" value="WH-like_DNA-bd_sf"/>
</dbReference>
<name>A0ABS3VJ85_MICEH</name>